<reference evidence="11" key="1">
    <citation type="submission" date="2020-07" db="EMBL/GenBank/DDBJ databases">
        <title>Draft Genome Sequence of a Deep-Sea Yeast, Naganishia (Cryptococcus) liquefaciens strain N6.</title>
        <authorList>
            <person name="Han Y.W."/>
            <person name="Kajitani R."/>
            <person name="Morimoto H."/>
            <person name="Parhat M."/>
            <person name="Tsubouchi H."/>
            <person name="Bakenova O."/>
            <person name="Ogata M."/>
            <person name="Argunhan B."/>
            <person name="Aoki R."/>
            <person name="Kajiwara S."/>
            <person name="Itoh T."/>
            <person name="Iwasaki H."/>
        </authorList>
    </citation>
    <scope>NUCLEOTIDE SEQUENCE</scope>
    <source>
        <strain evidence="11">N6</strain>
    </source>
</reference>
<dbReference type="InterPro" id="IPR021133">
    <property type="entry name" value="HEAT_type_2"/>
</dbReference>
<evidence type="ECO:0000313" key="11">
    <source>
        <dbReference type="EMBL" id="GHJ89406.1"/>
    </source>
</evidence>
<dbReference type="FunFam" id="1.25.10.10:FF:000027">
    <property type="entry name" value="Importin subunit beta-1"/>
    <property type="match status" value="1"/>
</dbReference>
<evidence type="ECO:0000313" key="12">
    <source>
        <dbReference type="Proteomes" id="UP000620104"/>
    </source>
</evidence>
<evidence type="ECO:0000256" key="7">
    <source>
        <dbReference type="ARBA" id="ARBA00079884"/>
    </source>
</evidence>
<feature type="domain" description="Importin N-terminal" evidence="10">
    <location>
        <begin position="21"/>
        <end position="101"/>
    </location>
</feature>
<dbReference type="SUPFAM" id="SSF48371">
    <property type="entry name" value="ARM repeat"/>
    <property type="match status" value="1"/>
</dbReference>
<dbReference type="GO" id="GO:0006606">
    <property type="term" value="P:protein import into nucleus"/>
    <property type="evidence" value="ECO:0007669"/>
    <property type="project" value="InterPro"/>
</dbReference>
<protein>
    <recommendedName>
        <fullName evidence="7">Importin-95</fullName>
    </recommendedName>
    <alternativeName>
        <fullName evidence="8">Karyopherin-95</fullName>
    </alternativeName>
</protein>
<dbReference type="InterPro" id="IPR001494">
    <property type="entry name" value="Importin-beta_N"/>
</dbReference>
<proteinExistence type="inferred from homology"/>
<dbReference type="EMBL" id="BLZA01000043">
    <property type="protein sequence ID" value="GHJ89406.1"/>
    <property type="molecule type" value="Genomic_DNA"/>
</dbReference>
<comment type="caution">
    <text evidence="11">The sequence shown here is derived from an EMBL/GenBank/DDBJ whole genome shotgun (WGS) entry which is preliminary data.</text>
</comment>
<dbReference type="Proteomes" id="UP000620104">
    <property type="component" value="Unassembled WGS sequence"/>
</dbReference>
<dbReference type="InterPro" id="IPR040122">
    <property type="entry name" value="Importin_beta"/>
</dbReference>
<accession>A0A8H3TYV1</accession>
<comment type="subcellular location">
    <subcellularLocation>
        <location evidence="1">Cytoplasm</location>
    </subcellularLocation>
</comment>
<keyword evidence="4" id="KW-0963">Cytoplasm</keyword>
<evidence type="ECO:0000259" key="10">
    <source>
        <dbReference type="PROSITE" id="PS50166"/>
    </source>
</evidence>
<dbReference type="GO" id="GO:0031267">
    <property type="term" value="F:small GTPase binding"/>
    <property type="evidence" value="ECO:0007669"/>
    <property type="project" value="InterPro"/>
</dbReference>
<dbReference type="PROSITE" id="PS50077">
    <property type="entry name" value="HEAT_REPEAT"/>
    <property type="match status" value="1"/>
</dbReference>
<dbReference type="AlphaFoldDB" id="A0A8H3TYV1"/>
<name>A0A8H3TYV1_9TREE</name>
<keyword evidence="5" id="KW-0677">Repeat</keyword>
<evidence type="ECO:0000256" key="9">
    <source>
        <dbReference type="PROSITE-ProRule" id="PRU00103"/>
    </source>
</evidence>
<feature type="repeat" description="HEAT" evidence="9">
    <location>
        <begin position="408"/>
        <end position="438"/>
    </location>
</feature>
<dbReference type="PANTHER" id="PTHR10527">
    <property type="entry name" value="IMPORTIN BETA"/>
    <property type="match status" value="1"/>
</dbReference>
<keyword evidence="6" id="KW-0653">Protein transport</keyword>
<evidence type="ECO:0000256" key="3">
    <source>
        <dbReference type="ARBA" id="ARBA00022448"/>
    </source>
</evidence>
<dbReference type="InterPro" id="IPR016024">
    <property type="entry name" value="ARM-type_fold"/>
</dbReference>
<organism evidence="11 12">
    <name type="scientific">Naganishia liquefaciens</name>
    <dbReference type="NCBI Taxonomy" id="104408"/>
    <lineage>
        <taxon>Eukaryota</taxon>
        <taxon>Fungi</taxon>
        <taxon>Dikarya</taxon>
        <taxon>Basidiomycota</taxon>
        <taxon>Agaricomycotina</taxon>
        <taxon>Tremellomycetes</taxon>
        <taxon>Filobasidiales</taxon>
        <taxon>Filobasidiaceae</taxon>
        <taxon>Naganishia</taxon>
    </lineage>
</organism>
<evidence type="ECO:0000256" key="2">
    <source>
        <dbReference type="ARBA" id="ARBA00010907"/>
    </source>
</evidence>
<dbReference type="SMART" id="SM00913">
    <property type="entry name" value="IBN_N"/>
    <property type="match status" value="1"/>
</dbReference>
<evidence type="ECO:0000256" key="1">
    <source>
        <dbReference type="ARBA" id="ARBA00004496"/>
    </source>
</evidence>
<dbReference type="OrthoDB" id="10263328at2759"/>
<comment type="similarity">
    <text evidence="2">Belongs to the importin beta family. Importin beta-1 subfamily.</text>
</comment>
<dbReference type="InterPro" id="IPR058584">
    <property type="entry name" value="IMB1_TNPO1-like_TPR"/>
</dbReference>
<dbReference type="Pfam" id="PF25574">
    <property type="entry name" value="TPR_IMB1"/>
    <property type="match status" value="1"/>
</dbReference>
<gene>
    <name evidence="11" type="ORF">NliqN6_5808</name>
</gene>
<keyword evidence="12" id="KW-1185">Reference proteome</keyword>
<dbReference type="Pfam" id="PF13513">
    <property type="entry name" value="HEAT_EZ"/>
    <property type="match status" value="1"/>
</dbReference>
<dbReference type="GO" id="GO:0005737">
    <property type="term" value="C:cytoplasm"/>
    <property type="evidence" value="ECO:0007669"/>
    <property type="project" value="UniProtKB-SubCell"/>
</dbReference>
<evidence type="ECO:0000256" key="8">
    <source>
        <dbReference type="ARBA" id="ARBA00083566"/>
    </source>
</evidence>
<dbReference type="InterPro" id="IPR011989">
    <property type="entry name" value="ARM-like"/>
</dbReference>
<keyword evidence="3" id="KW-0813">Transport</keyword>
<sequence>MDAATLLSNSLSADNNARAQATQQLEQAAQENFPAYMQTLVNELANESADNLVRNAAGLAIKNALTGRESQRQHDLAQRWLALPADTRNNIKHPCLVTLGSENKRASAVAAQAVAAIAAIELPHGEWQDLIGNLLDFVQRENVNLRIATLQSIGYICEVVPPEVLATRSNEILTAVVQGARKEETSPEVQAAAIQALYNSLEFIRDNFEREGERNYIMQVVCEATQSSNVVVQIGAFECLVRIMQLYYDKMALYMERALFGLTVLGMQNPEEKVALQAVEFWSTVCEEEAELAIEAAEAAEYQETPAVESRHFAKVALPEILPVILSLLTKQDEDAEDDEWNVSMSAGTCVGLLASVVGDAIVPLVIPFIEANIQDADWRKRDAAVMVFGSILDGPEDETLNPLVLQAMPTLINMMQDPHPSVKDTVAWTLGRITDLMFRTIDPAVHLQPLIQAVGSGLQDSGRIAANCCWAIKNLAIGYGPEYSMDGLPQPSNALSPYYQALLETLMRTSETRANNEGNARTAAYEAIAVLIANAPNDSIGFAEQVGNDILSRMENLLNVHNQLVGSDDKNSWNELQGNCCSVTQAIIRKVEKSILPIADRIMTIVLGLLANSAKDAAVAEDAFMTISTLVIAIEQDFEKYVGHTMGYIQAALSTLDEFQVFTSAVGVTGDIARAIHQGIAPYCNDLLTALLAALASPVLHRTAKPTVVAVFGDIAIALGQDFTQYLDSVMGMLSQAGQVKADASSDIAMQEFVWAMRDSITEAFTGILSGFRENPAPFAPYVTGVLNFIAVTSADEEVSDSYIRSCLNLLGDLASVYGSQIQDQLLQSQVTRMLGDGKKRGVSKSTQQAYKYARKAIKDATS</sequence>
<dbReference type="PROSITE" id="PS50166">
    <property type="entry name" value="IMPORTIN_B_NT"/>
    <property type="match status" value="1"/>
</dbReference>
<evidence type="ECO:0000256" key="5">
    <source>
        <dbReference type="ARBA" id="ARBA00022737"/>
    </source>
</evidence>
<dbReference type="Gene3D" id="1.25.10.10">
    <property type="entry name" value="Leucine-rich Repeat Variant"/>
    <property type="match status" value="1"/>
</dbReference>
<evidence type="ECO:0000256" key="6">
    <source>
        <dbReference type="ARBA" id="ARBA00022927"/>
    </source>
</evidence>
<dbReference type="Pfam" id="PF03810">
    <property type="entry name" value="IBN_N"/>
    <property type="match status" value="1"/>
</dbReference>
<evidence type="ECO:0000256" key="4">
    <source>
        <dbReference type="ARBA" id="ARBA00022490"/>
    </source>
</evidence>